<protein>
    <submittedName>
        <fullName evidence="1">Uncharacterized protein</fullName>
    </submittedName>
</protein>
<sequence>MIHGMVAVDLWSVGLHKKCLAFRILVVRRFAPKGCLAFLSLPQIPNPQIGRRKDVTIIGTDQQSNTVMVIDSGAAAASGVNESDKGFPRRPPLRWKNKKTKKCGVLENAIADLCGKSIWQAKYHRRY</sequence>
<name>A0AAV4CTV7_9GAST</name>
<evidence type="ECO:0000313" key="1">
    <source>
        <dbReference type="EMBL" id="GFO35146.1"/>
    </source>
</evidence>
<keyword evidence="2" id="KW-1185">Reference proteome</keyword>
<dbReference type="Proteomes" id="UP000735302">
    <property type="component" value="Unassembled WGS sequence"/>
</dbReference>
<organism evidence="1 2">
    <name type="scientific">Plakobranchus ocellatus</name>
    <dbReference type="NCBI Taxonomy" id="259542"/>
    <lineage>
        <taxon>Eukaryota</taxon>
        <taxon>Metazoa</taxon>
        <taxon>Spiralia</taxon>
        <taxon>Lophotrochozoa</taxon>
        <taxon>Mollusca</taxon>
        <taxon>Gastropoda</taxon>
        <taxon>Heterobranchia</taxon>
        <taxon>Euthyneura</taxon>
        <taxon>Panpulmonata</taxon>
        <taxon>Sacoglossa</taxon>
        <taxon>Placobranchoidea</taxon>
        <taxon>Plakobranchidae</taxon>
        <taxon>Plakobranchus</taxon>
    </lineage>
</organism>
<gene>
    <name evidence="1" type="ORF">PoB_006165100</name>
</gene>
<comment type="caution">
    <text evidence="1">The sequence shown here is derived from an EMBL/GenBank/DDBJ whole genome shotgun (WGS) entry which is preliminary data.</text>
</comment>
<accession>A0AAV4CTV7</accession>
<reference evidence="1 2" key="1">
    <citation type="journal article" date="2021" name="Elife">
        <title>Chloroplast acquisition without the gene transfer in kleptoplastic sea slugs, Plakobranchus ocellatus.</title>
        <authorList>
            <person name="Maeda T."/>
            <person name="Takahashi S."/>
            <person name="Yoshida T."/>
            <person name="Shimamura S."/>
            <person name="Takaki Y."/>
            <person name="Nagai Y."/>
            <person name="Toyoda A."/>
            <person name="Suzuki Y."/>
            <person name="Arimoto A."/>
            <person name="Ishii H."/>
            <person name="Satoh N."/>
            <person name="Nishiyama T."/>
            <person name="Hasebe M."/>
            <person name="Maruyama T."/>
            <person name="Minagawa J."/>
            <person name="Obokata J."/>
            <person name="Shigenobu S."/>
        </authorList>
    </citation>
    <scope>NUCLEOTIDE SEQUENCE [LARGE SCALE GENOMIC DNA]</scope>
</reference>
<dbReference type="AlphaFoldDB" id="A0AAV4CTV7"/>
<evidence type="ECO:0000313" key="2">
    <source>
        <dbReference type="Proteomes" id="UP000735302"/>
    </source>
</evidence>
<proteinExistence type="predicted"/>
<dbReference type="EMBL" id="BLXT01006967">
    <property type="protein sequence ID" value="GFO35146.1"/>
    <property type="molecule type" value="Genomic_DNA"/>
</dbReference>